<dbReference type="GO" id="GO:0016020">
    <property type="term" value="C:membrane"/>
    <property type="evidence" value="ECO:0007669"/>
    <property type="project" value="UniProtKB-SubCell"/>
</dbReference>
<name>A0ABD6D2Z7_9EURY</name>
<comment type="subcellular location">
    <subcellularLocation>
        <location evidence="1">Membrane</location>
        <topology evidence="1">Multi-pass membrane protein</topology>
    </subcellularLocation>
</comment>
<keyword evidence="3 7" id="KW-0812">Transmembrane</keyword>
<keyword evidence="4 7" id="KW-1133">Transmembrane helix</keyword>
<dbReference type="EMBL" id="JBHUDM010000001">
    <property type="protein sequence ID" value="MFD1640391.1"/>
    <property type="molecule type" value="Genomic_DNA"/>
</dbReference>
<protein>
    <submittedName>
        <fullName evidence="8">AI-2E family transporter</fullName>
    </submittedName>
</protein>
<feature type="transmembrane region" description="Helical" evidence="7">
    <location>
        <begin position="286"/>
        <end position="314"/>
    </location>
</feature>
<dbReference type="PANTHER" id="PTHR21716:SF4">
    <property type="entry name" value="TRANSMEMBRANE PROTEIN 245"/>
    <property type="match status" value="1"/>
</dbReference>
<keyword evidence="9" id="KW-1185">Reference proteome</keyword>
<reference evidence="8 9" key="1">
    <citation type="journal article" date="2019" name="Int. J. Syst. Evol. Microbiol.">
        <title>The Global Catalogue of Microorganisms (GCM) 10K type strain sequencing project: providing services to taxonomists for standard genome sequencing and annotation.</title>
        <authorList>
            <consortium name="The Broad Institute Genomics Platform"/>
            <consortium name="The Broad Institute Genome Sequencing Center for Infectious Disease"/>
            <person name="Wu L."/>
            <person name="Ma J."/>
        </authorList>
    </citation>
    <scope>NUCLEOTIDE SEQUENCE [LARGE SCALE GENOMIC DNA]</scope>
    <source>
        <strain evidence="8 9">CGMCC 1.10593</strain>
    </source>
</reference>
<dbReference type="Pfam" id="PF01594">
    <property type="entry name" value="AI-2E_transport"/>
    <property type="match status" value="1"/>
</dbReference>
<feature type="transmembrane region" description="Helical" evidence="7">
    <location>
        <begin position="245"/>
        <end position="266"/>
    </location>
</feature>
<feature type="transmembrane region" description="Helical" evidence="7">
    <location>
        <begin position="61"/>
        <end position="81"/>
    </location>
</feature>
<dbReference type="RefSeq" id="WP_256397395.1">
    <property type="nucleotide sequence ID" value="NZ_JANHDJ010000007.1"/>
</dbReference>
<evidence type="ECO:0000313" key="8">
    <source>
        <dbReference type="EMBL" id="MFD1640391.1"/>
    </source>
</evidence>
<proteinExistence type="inferred from homology"/>
<evidence type="ECO:0000256" key="1">
    <source>
        <dbReference type="ARBA" id="ARBA00004141"/>
    </source>
</evidence>
<accession>A0ABD6D2Z7</accession>
<feature type="transmembrane region" description="Helical" evidence="7">
    <location>
        <begin position="125"/>
        <end position="151"/>
    </location>
</feature>
<dbReference type="PANTHER" id="PTHR21716">
    <property type="entry name" value="TRANSMEMBRANE PROTEIN"/>
    <property type="match status" value="1"/>
</dbReference>
<feature type="transmembrane region" description="Helical" evidence="7">
    <location>
        <begin position="12"/>
        <end position="41"/>
    </location>
</feature>
<dbReference type="Proteomes" id="UP001597052">
    <property type="component" value="Unassembled WGS sequence"/>
</dbReference>
<feature type="compositionally biased region" description="Low complexity" evidence="6">
    <location>
        <begin position="342"/>
        <end position="351"/>
    </location>
</feature>
<dbReference type="AlphaFoldDB" id="A0ABD6D2Z7"/>
<feature type="region of interest" description="Disordered" evidence="6">
    <location>
        <begin position="325"/>
        <end position="358"/>
    </location>
</feature>
<comment type="similarity">
    <text evidence="2">Belongs to the autoinducer-2 exporter (AI-2E) (TC 2.A.86) family.</text>
</comment>
<organism evidence="8 9">
    <name type="scientific">Halohasta litorea</name>
    <dbReference type="NCBI Taxonomy" id="869891"/>
    <lineage>
        <taxon>Archaea</taxon>
        <taxon>Methanobacteriati</taxon>
        <taxon>Methanobacteriota</taxon>
        <taxon>Stenosarchaea group</taxon>
        <taxon>Halobacteria</taxon>
        <taxon>Halobacteriales</taxon>
        <taxon>Haloferacaceae</taxon>
        <taxon>Halohasta</taxon>
    </lineage>
</organism>
<comment type="caution">
    <text evidence="8">The sequence shown here is derived from an EMBL/GenBank/DDBJ whole genome shotgun (WGS) entry which is preliminary data.</text>
</comment>
<dbReference type="InterPro" id="IPR002549">
    <property type="entry name" value="AI-2E-like"/>
</dbReference>
<evidence type="ECO:0000256" key="4">
    <source>
        <dbReference type="ARBA" id="ARBA00022989"/>
    </source>
</evidence>
<evidence type="ECO:0000256" key="2">
    <source>
        <dbReference type="ARBA" id="ARBA00009773"/>
    </source>
</evidence>
<keyword evidence="5 7" id="KW-0472">Membrane</keyword>
<sequence length="358" mass="37414">MSRRLYVLGGVLAAIATLAAVILFDVLGTVFVALSVAYLLVPLRRRLRGYGFSRLTSTLTVTATAVGGVVALFGPLVYLLIIRFSEVSAVIRGLPESIPLRLGGFTYELVVSDVITLVSREVTALAGAIASSLPVLLIKLTLFVLLVFSLLHNQQDIRSGVLTVVPPNYRDIGEALHTRARETLFALYVLQAATAIGTFLIALPVFVLFGYDSPIVLATVAGILQFVPIAGPSLLIVVLVGGRLVAGDVAGALAVALVGGGLIAWLPDLLIRPRIASRTADISGSLYFIGFVGGLLSLGAIGIIVGPLVVALLVEAAGLVSQEFETSVDTPPESTSHHPSESAEAVEPPESTDSTVDD</sequence>
<feature type="transmembrane region" description="Helical" evidence="7">
    <location>
        <begin position="215"/>
        <end position="238"/>
    </location>
</feature>
<evidence type="ECO:0000256" key="5">
    <source>
        <dbReference type="ARBA" id="ARBA00023136"/>
    </source>
</evidence>
<evidence type="ECO:0000313" key="9">
    <source>
        <dbReference type="Proteomes" id="UP001597052"/>
    </source>
</evidence>
<gene>
    <name evidence="8" type="ORF">ACFSBW_00690</name>
</gene>
<evidence type="ECO:0000256" key="6">
    <source>
        <dbReference type="SAM" id="MobiDB-lite"/>
    </source>
</evidence>
<feature type="transmembrane region" description="Helical" evidence="7">
    <location>
        <begin position="185"/>
        <end position="209"/>
    </location>
</feature>
<evidence type="ECO:0000256" key="7">
    <source>
        <dbReference type="SAM" id="Phobius"/>
    </source>
</evidence>
<evidence type="ECO:0000256" key="3">
    <source>
        <dbReference type="ARBA" id="ARBA00022692"/>
    </source>
</evidence>